<reference evidence="3 4" key="1">
    <citation type="submission" date="2020-12" db="EMBL/GenBank/DDBJ databases">
        <title>Bacterial novel species Pedobacter sp. SD-b isolated from soil.</title>
        <authorList>
            <person name="Jung H.-Y."/>
        </authorList>
    </citation>
    <scope>NUCLEOTIDE SEQUENCE [LARGE SCALE GENOMIC DNA]</scope>
    <source>
        <strain evidence="3 4">SD-b</strain>
    </source>
</reference>
<name>A0ABS1BJG6_9SPHI</name>
<keyword evidence="4" id="KW-1185">Reference proteome</keyword>
<keyword evidence="3" id="KW-0675">Receptor</keyword>
<dbReference type="InterPro" id="IPR013784">
    <property type="entry name" value="Carb-bd-like_fold"/>
</dbReference>
<protein>
    <submittedName>
        <fullName evidence="3">TonB-dependent receptor</fullName>
    </submittedName>
</protein>
<dbReference type="Pfam" id="PF13620">
    <property type="entry name" value="CarboxypepD_reg"/>
    <property type="match status" value="1"/>
</dbReference>
<sequence>MNKHLLSLLIVFSSFYLAKAQSAKILGVVRDSTDNIMLTNASINVLQAKDSILVRFTRANTDGKFNIENLKPGDYLLLITYPDYADYIENFSLAENQSKNFGNINLLLKSRLLQEVIFKGEAVQVRVKGDTTEYDAKTFKVQPNAKVEDLLKQLPGIQVDKDGKITAQGQTVTKVLVDGEEFFGDDPTLVTKNIRSDMVDKVQLYDDKSENAKFTGIDDGVKNNTINLKLKEDKKKGLFGKIDGGIGNDGYYTSQGLLNFFNNKKKFSIYNTIGNTTRTGLDFRTAQKAGVGSMNIDISDDGSVSYYFGGGDAFSNQNFYGEGVPKIINSGVHFENKWKEDKHSINVDYRYGRLNNLGFKNDLNQNNLPNKTLTNANNQNFDNLLNQQKINLNYEFKIDTSSNIKLTLGDTYKKNNDFEKTITSGFNDVNNQKINDGSRTFDNQNSNNNLNTSLFYGKKFKKIGRTLTFRFNQSYFKNKSNGILKSTNNFYDANNQLDSLDIINQQKLNNQVGESYKTSLTFTEKLTKYLSVSTNYDFALNNVRSKLNSFNANGAGDYVNLDSVFSNNLKYDVTTHQGGLSFGFKKEKTNLTIGSKVAFSNLKQNNLAINDEFKRNFINFVPSLNYQYSFSKQKAFRFTYNGNTKQPNINQLQPVLNNSNPLYITLGNKDLDIAFTHRFNINYNSYKVLTSKNIYLYGSYSFTNNDIVNNVTTNDKGASVSSYTNLKNGKSTNNFYFGGAIGGKLGKSKTYWDIGFSSNGNTYYNIINNKLNNNHSYFLSPRFSINRYEDKFGFYVSVEPGYNINKSSLQPLQNANGLNINSSGEISYQLPKKVTIALSYNYQFQEKTVAFNNNFDKLIVNSSIYKTFFKNDNLKLEISGNDLLNQNIGFERNASGNYISQTTFNNIQRYFLTTLSWDFSKFGTKK</sequence>
<accession>A0ABS1BJG6</accession>
<dbReference type="Gene3D" id="2.60.40.1120">
    <property type="entry name" value="Carboxypeptidase-like, regulatory domain"/>
    <property type="match status" value="1"/>
</dbReference>
<keyword evidence="1" id="KW-0732">Signal</keyword>
<feature type="signal peptide" evidence="1">
    <location>
        <begin position="1"/>
        <end position="18"/>
    </location>
</feature>
<comment type="caution">
    <text evidence="3">The sequence shown here is derived from an EMBL/GenBank/DDBJ whole genome shotgun (WGS) entry which is preliminary data.</text>
</comment>
<evidence type="ECO:0000256" key="1">
    <source>
        <dbReference type="SAM" id="SignalP"/>
    </source>
</evidence>
<feature type="chain" id="PRO_5045755510" evidence="1">
    <location>
        <begin position="19"/>
        <end position="926"/>
    </location>
</feature>
<proteinExistence type="predicted"/>
<dbReference type="EMBL" id="JAEHFY010000010">
    <property type="protein sequence ID" value="MBK0383030.1"/>
    <property type="molecule type" value="Genomic_DNA"/>
</dbReference>
<organism evidence="3 4">
    <name type="scientific">Pedobacter segetis</name>
    <dbReference type="NCBI Taxonomy" id="2793069"/>
    <lineage>
        <taxon>Bacteria</taxon>
        <taxon>Pseudomonadati</taxon>
        <taxon>Bacteroidota</taxon>
        <taxon>Sphingobacteriia</taxon>
        <taxon>Sphingobacteriales</taxon>
        <taxon>Sphingobacteriaceae</taxon>
        <taxon>Pedobacter</taxon>
    </lineage>
</organism>
<evidence type="ECO:0000259" key="2">
    <source>
        <dbReference type="Pfam" id="PF14905"/>
    </source>
</evidence>
<dbReference type="Proteomes" id="UP000660024">
    <property type="component" value="Unassembled WGS sequence"/>
</dbReference>
<dbReference type="SUPFAM" id="SSF49452">
    <property type="entry name" value="Starch-binding domain-like"/>
    <property type="match status" value="1"/>
</dbReference>
<evidence type="ECO:0000313" key="4">
    <source>
        <dbReference type="Proteomes" id="UP000660024"/>
    </source>
</evidence>
<dbReference type="RefSeq" id="WP_200585834.1">
    <property type="nucleotide sequence ID" value="NZ_JAEHFY010000010.1"/>
</dbReference>
<feature type="domain" description="Outer membrane protein beta-barrel" evidence="2">
    <location>
        <begin position="458"/>
        <end position="917"/>
    </location>
</feature>
<dbReference type="SUPFAM" id="SSF56935">
    <property type="entry name" value="Porins"/>
    <property type="match status" value="1"/>
</dbReference>
<dbReference type="Pfam" id="PF14905">
    <property type="entry name" value="OMP_b-brl_3"/>
    <property type="match status" value="1"/>
</dbReference>
<evidence type="ECO:0000313" key="3">
    <source>
        <dbReference type="EMBL" id="MBK0383030.1"/>
    </source>
</evidence>
<dbReference type="InterPro" id="IPR041700">
    <property type="entry name" value="OMP_b-brl_3"/>
</dbReference>
<gene>
    <name evidence="3" type="ORF">I5M32_08665</name>
</gene>